<evidence type="ECO:0000256" key="1">
    <source>
        <dbReference type="SAM" id="SignalP"/>
    </source>
</evidence>
<comment type="caution">
    <text evidence="2">The sequence shown here is derived from an EMBL/GenBank/DDBJ whole genome shotgun (WGS) entry which is preliminary data.</text>
</comment>
<evidence type="ECO:0000313" key="2">
    <source>
        <dbReference type="EMBL" id="MFK4000294.1"/>
    </source>
</evidence>
<protein>
    <submittedName>
        <fullName evidence="2">Uncharacterized protein</fullName>
    </submittedName>
</protein>
<dbReference type="Proteomes" id="UP001620234">
    <property type="component" value="Unassembled WGS sequence"/>
</dbReference>
<feature type="signal peptide" evidence="1">
    <location>
        <begin position="1"/>
        <end position="28"/>
    </location>
</feature>
<dbReference type="RefSeq" id="WP_404671842.1">
    <property type="nucleotide sequence ID" value="NZ_JBJDPD010000003.1"/>
</dbReference>
<reference evidence="2 3" key="1">
    <citation type="submission" date="2024-11" db="EMBL/GenBank/DDBJ databases">
        <title>The Natural Products Discovery Center: Release of the First 8490 Sequenced Strains for Exploring Actinobacteria Biosynthetic Diversity.</title>
        <authorList>
            <person name="Kalkreuter E."/>
            <person name="Kautsar S.A."/>
            <person name="Yang D."/>
            <person name="Bader C.D."/>
            <person name="Teijaro C.N."/>
            <person name="Fluegel L."/>
            <person name="Davis C.M."/>
            <person name="Simpson J.R."/>
            <person name="Lauterbach L."/>
            <person name="Steele A.D."/>
            <person name="Gui C."/>
            <person name="Meng S."/>
            <person name="Li G."/>
            <person name="Viehrig K."/>
            <person name="Ye F."/>
            <person name="Su P."/>
            <person name="Kiefer A.F."/>
            <person name="Nichols A."/>
            <person name="Cepeda A.J."/>
            <person name="Yan W."/>
            <person name="Fan B."/>
            <person name="Jiang Y."/>
            <person name="Adhikari A."/>
            <person name="Zheng C.-J."/>
            <person name="Schuster L."/>
            <person name="Cowan T.M."/>
            <person name="Smanski M.J."/>
            <person name="Chevrette M.G."/>
            <person name="De Carvalho L.P.S."/>
            <person name="Shen B."/>
        </authorList>
    </citation>
    <scope>NUCLEOTIDE SEQUENCE [LARGE SCALE GENOMIC DNA]</scope>
    <source>
        <strain evidence="2 3">NPDC077433</strain>
    </source>
</reference>
<accession>A0ABW8L8T6</accession>
<keyword evidence="1" id="KW-0732">Signal</keyword>
<evidence type="ECO:0000313" key="3">
    <source>
        <dbReference type="Proteomes" id="UP001620234"/>
    </source>
</evidence>
<keyword evidence="3" id="KW-1185">Reference proteome</keyword>
<feature type="chain" id="PRO_5045931250" evidence="1">
    <location>
        <begin position="29"/>
        <end position="156"/>
    </location>
</feature>
<sequence>MKRFKLLHNILLATLASTCLLSLNVAYADDALKMELTVNQVIKNAEGKIIYSPVRTAPAGTVVQYKAIYTNTINKDINDLMVTLPIPTNMTFTGEALPASAQASTDGKNYADMPLMRKVNDKLVKIPLSEYRSLRWNIKLLPANKSATVALNTTVN</sequence>
<proteinExistence type="predicted"/>
<name>A0ABW8L8T6_9GAMM</name>
<dbReference type="EMBL" id="JBJDPD010000003">
    <property type="protein sequence ID" value="MFK4000294.1"/>
    <property type="molecule type" value="Genomic_DNA"/>
</dbReference>
<organism evidence="2 3">
    <name type="scientific">Psychrobacter namhaensis</name>
    <dbReference type="NCBI Taxonomy" id="292734"/>
    <lineage>
        <taxon>Bacteria</taxon>
        <taxon>Pseudomonadati</taxon>
        <taxon>Pseudomonadota</taxon>
        <taxon>Gammaproteobacteria</taxon>
        <taxon>Moraxellales</taxon>
        <taxon>Moraxellaceae</taxon>
        <taxon>Psychrobacter</taxon>
    </lineage>
</organism>
<gene>
    <name evidence="2" type="ORF">ACI2I3_02955</name>
</gene>